<dbReference type="PROSITE" id="PS00166">
    <property type="entry name" value="ENOYL_COA_HYDRATASE"/>
    <property type="match status" value="1"/>
</dbReference>
<protein>
    <submittedName>
        <fullName evidence="6">Enoyl-CoA hydratase/isomerase family protein</fullName>
    </submittedName>
</protein>
<comment type="subcellular location">
    <subcellularLocation>
        <location evidence="1">Peroxisome</location>
    </subcellularLocation>
</comment>
<evidence type="ECO:0000256" key="3">
    <source>
        <dbReference type="ARBA" id="ARBA00023140"/>
    </source>
</evidence>
<dbReference type="InterPro" id="IPR029045">
    <property type="entry name" value="ClpP/crotonase-like_dom_sf"/>
</dbReference>
<keyword evidence="7" id="KW-1185">Reference proteome</keyword>
<evidence type="ECO:0000256" key="1">
    <source>
        <dbReference type="ARBA" id="ARBA00004275"/>
    </source>
</evidence>
<dbReference type="AlphaFoldDB" id="A0A843BFX0"/>
<dbReference type="Proteomes" id="UP000530032">
    <property type="component" value="Unassembled WGS sequence"/>
</dbReference>
<accession>A0A843BFX0</accession>
<evidence type="ECO:0000256" key="4">
    <source>
        <dbReference type="ARBA" id="ARBA00023235"/>
    </source>
</evidence>
<comment type="caution">
    <text evidence="6">The sequence shown here is derived from an EMBL/GenBank/DDBJ whole genome shotgun (WGS) entry which is preliminary data.</text>
</comment>
<evidence type="ECO:0000256" key="2">
    <source>
        <dbReference type="ARBA" id="ARBA00005254"/>
    </source>
</evidence>
<dbReference type="InterPro" id="IPR014748">
    <property type="entry name" value="Enoyl-CoA_hydra_C"/>
</dbReference>
<dbReference type="Gene3D" id="1.10.12.10">
    <property type="entry name" value="Lyase 2-enoyl-coa Hydratase, Chain A, domain 2"/>
    <property type="match status" value="1"/>
</dbReference>
<keyword evidence="3" id="KW-0576">Peroxisome</keyword>
<evidence type="ECO:0000313" key="6">
    <source>
        <dbReference type="EMBL" id="MBI1626148.1"/>
    </source>
</evidence>
<evidence type="ECO:0000313" key="7">
    <source>
        <dbReference type="Proteomes" id="UP000530032"/>
    </source>
</evidence>
<gene>
    <name evidence="6" type="ORF">HF327_016765</name>
</gene>
<keyword evidence="4 6" id="KW-0413">Isomerase</keyword>
<dbReference type="PANTHER" id="PTHR43684">
    <property type="match status" value="1"/>
</dbReference>
<dbReference type="GO" id="GO:0004165">
    <property type="term" value="F:delta(3)-delta(2)-enoyl-CoA isomerase activity"/>
    <property type="evidence" value="ECO:0007669"/>
    <property type="project" value="UniProtKB-ARBA"/>
</dbReference>
<reference evidence="6" key="1">
    <citation type="submission" date="2020-12" db="EMBL/GenBank/DDBJ databases">
        <title>Comamonas sp. nov., isolated from stream water.</title>
        <authorList>
            <person name="Park K.-H."/>
        </authorList>
    </citation>
    <scope>NUCLEOTIDE SEQUENCE</scope>
    <source>
        <strain evidence="6">EJ-4</strain>
    </source>
</reference>
<dbReference type="Pfam" id="PF00378">
    <property type="entry name" value="ECH_1"/>
    <property type="match status" value="1"/>
</dbReference>
<dbReference type="SUPFAM" id="SSF52096">
    <property type="entry name" value="ClpP/crotonase"/>
    <property type="match status" value="1"/>
</dbReference>
<dbReference type="CDD" id="cd06558">
    <property type="entry name" value="crotonase-like"/>
    <property type="match status" value="1"/>
</dbReference>
<name>A0A843BFX0_9BURK</name>
<comment type="similarity">
    <text evidence="2 5">Belongs to the enoyl-CoA hydratase/isomerase family.</text>
</comment>
<proteinExistence type="inferred from homology"/>
<dbReference type="RefSeq" id="WP_198461471.1">
    <property type="nucleotide sequence ID" value="NZ_JABBCQ020000016.1"/>
</dbReference>
<organism evidence="6 7">
    <name type="scientific">Comamonas suwonensis</name>
    <dbReference type="NCBI Taxonomy" id="2606214"/>
    <lineage>
        <taxon>Bacteria</taxon>
        <taxon>Pseudomonadati</taxon>
        <taxon>Pseudomonadota</taxon>
        <taxon>Betaproteobacteria</taxon>
        <taxon>Burkholderiales</taxon>
        <taxon>Comamonadaceae</taxon>
        <taxon>Comamonas</taxon>
    </lineage>
</organism>
<dbReference type="InterPro" id="IPR051053">
    <property type="entry name" value="ECH/Chromodomain_protein"/>
</dbReference>
<evidence type="ECO:0000256" key="5">
    <source>
        <dbReference type="RuleBase" id="RU003707"/>
    </source>
</evidence>
<dbReference type="Gene3D" id="3.90.226.10">
    <property type="entry name" value="2-enoyl-CoA Hydratase, Chain A, domain 1"/>
    <property type="match status" value="1"/>
</dbReference>
<dbReference type="EMBL" id="JABBCQ020000016">
    <property type="protein sequence ID" value="MBI1626148.1"/>
    <property type="molecule type" value="Genomic_DNA"/>
</dbReference>
<dbReference type="InterPro" id="IPR018376">
    <property type="entry name" value="Enoyl-CoA_hyd/isom_CS"/>
</dbReference>
<dbReference type="InterPro" id="IPR001753">
    <property type="entry name" value="Enoyl-CoA_hydra/iso"/>
</dbReference>
<dbReference type="PANTHER" id="PTHR43684:SF1">
    <property type="entry name" value="ENOYL-COA DELTA ISOMERASE 2"/>
    <property type="match status" value="1"/>
</dbReference>
<sequence>MSDLVLWKERNGVGHILLNQPELGNVISTPMAHALAGVVQQALVADVGAILISASGKQFCVGGDIREFVQNRDRLPQTIHEILAVLNPAMHTLATLPIPVISAIQGALGGGGIGIGLCADIVLASTTVFLRGGYSAIGLSPDLGSSYYLTRRAGASRAKYLLMSNRPASAQECLRMGIFDELHEPDALASQALQLAEELAAGATDSLAHIKKLCDEAHSHALQAHLEAERYAISDCADTANSLEGVNAFLEKRTPIFVRR</sequence>